<evidence type="ECO:0000313" key="2">
    <source>
        <dbReference type="EMBL" id="CAD01081.2"/>
    </source>
</evidence>
<evidence type="ECO:0007829" key="5">
    <source>
        <dbReference type="PeptideAtlas" id="Q8WQH2"/>
    </source>
</evidence>
<dbReference type="AGR" id="WB:WBGene00007093"/>
<organism evidence="2 3">
    <name type="scientific">Caenorhabditis elegans</name>
    <dbReference type="NCBI Taxonomy" id="6239"/>
    <lineage>
        <taxon>Eukaryota</taxon>
        <taxon>Metazoa</taxon>
        <taxon>Ecdysozoa</taxon>
        <taxon>Nematoda</taxon>
        <taxon>Chromadorea</taxon>
        <taxon>Rhabditida</taxon>
        <taxon>Rhabditina</taxon>
        <taxon>Rhabditomorpha</taxon>
        <taxon>Rhabditoidea</taxon>
        <taxon>Rhabditidae</taxon>
        <taxon>Peloderinae</taxon>
        <taxon>Caenorhabditis</taxon>
    </lineage>
</organism>
<feature type="compositionally biased region" description="Polar residues" evidence="1">
    <location>
        <begin position="298"/>
        <end position="314"/>
    </location>
</feature>
<dbReference type="ExpressionAtlas" id="Q8WQH2">
    <property type="expression patterns" value="baseline and differential"/>
</dbReference>
<protein>
    <submittedName>
        <fullName evidence="2">SET domain-containing protein</fullName>
    </submittedName>
</protein>
<reference evidence="2 3" key="1">
    <citation type="journal article" date="1998" name="Science">
        <title>Genome sequence of the nematode C. elegans: a platform for investigating biology.</title>
        <authorList>
            <consortium name="The C. elegans sequencing consortium"/>
            <person name="Sulson J.E."/>
            <person name="Waterston R."/>
        </authorList>
    </citation>
    <scope>NUCLEOTIDE SEQUENCE [LARGE SCALE GENOMIC DNA]</scope>
    <source>
        <strain evidence="2 3">Bristol N2</strain>
    </source>
</reference>
<feature type="compositionally biased region" description="Basic and acidic residues" evidence="1">
    <location>
        <begin position="255"/>
        <end position="269"/>
    </location>
</feature>
<feature type="compositionally biased region" description="Polar residues" evidence="1">
    <location>
        <begin position="391"/>
        <end position="417"/>
    </location>
</feature>
<feature type="compositionally biased region" description="Basic and acidic residues" evidence="1">
    <location>
        <begin position="330"/>
        <end position="350"/>
    </location>
</feature>
<feature type="compositionally biased region" description="Polar residues" evidence="1">
    <location>
        <begin position="144"/>
        <end position="167"/>
    </location>
</feature>
<feature type="compositionally biased region" description="Polar residues" evidence="1">
    <location>
        <begin position="237"/>
        <end position="254"/>
    </location>
</feature>
<feature type="compositionally biased region" description="Basic and acidic residues" evidence="1">
    <location>
        <begin position="225"/>
        <end position="236"/>
    </location>
</feature>
<feature type="compositionally biased region" description="Polar residues" evidence="1">
    <location>
        <begin position="186"/>
        <end position="197"/>
    </location>
</feature>
<dbReference type="OrthoDB" id="5911171at2759"/>
<dbReference type="Proteomes" id="UP000001940">
    <property type="component" value="Chromosome IV"/>
</dbReference>
<proteinExistence type="evidence at protein level"/>
<dbReference type="PANTHER" id="PTHR38607">
    <property type="entry name" value="PROTEIN CBG00180-RELATED"/>
    <property type="match status" value="1"/>
</dbReference>
<dbReference type="SMR" id="Q8WQH2"/>
<keyword evidence="3" id="KW-1185">Reference proteome</keyword>
<keyword evidence="5" id="KW-1267">Proteomics identification</keyword>
<evidence type="ECO:0000313" key="4">
    <source>
        <dbReference type="WormBase" id="B0001.8a"/>
    </source>
</evidence>
<sequence length="490" mass="56284">MRRFRTEIAFVIHRGANGAYYAWCSYISKDIVIDQRYCPPNEDLLSRWVGVELDDDEIHARKVTVMPDRFESRIWKAFAEVKVEIRLDGNFQNQFNVFYNSYFGLICDPNHFIQNAVMDDVYYVWLAARKQPGVDSRWVVADNNGQIQQRRGTPVNNYDGPQSSNDYRSSRHQSPEGSRYGHRQRSISPFRNQQFDQRNSRRDNYPRNQSPRGSRHSRSPINQYSDERNRSPRYNDGRSNQNDYGNTSQYSRNGSPDRSRRQIPNEHNRPSNLRRSRSAERRRSPTRSYRGASPRNLARSNSGLSTTSKISRAPTTDSEDSDDDAAGFNRTKETPILRDQKPTAKKERPVSPKSSSDSEDSDASFRSKLPPHFFAKTKAKTASGASSVKSFASQDTRNKSNAGDSRSLGGTSKNFTDSGMPDVSKLNVSTRNPKPEKTPEQREINILKSRLNRIKELLLSFTKNEAVSSNMKIVNYENYEELMQLVNRTN</sequence>
<dbReference type="PANTHER" id="PTHR38607:SF1">
    <property type="entry name" value="MABP DOMAIN-CONTAINING PROTEIN-RELATED"/>
    <property type="match status" value="1"/>
</dbReference>
<dbReference type="EMBL" id="BX284604">
    <property type="protein sequence ID" value="CAD01081.2"/>
    <property type="molecule type" value="Genomic_DNA"/>
</dbReference>
<dbReference type="AlphaFoldDB" id="Q8WQH2"/>
<name>Q8WQH2_CAEEL</name>
<feature type="compositionally biased region" description="Low complexity" evidence="1">
    <location>
        <begin position="380"/>
        <end position="390"/>
    </location>
</feature>
<gene>
    <name evidence="2 4" type="ORF">B0001.8</name>
    <name evidence="2" type="ORF">CELE_B0001.8</name>
</gene>
<dbReference type="UCSC" id="B0001.8.1">
    <property type="organism name" value="c. elegans"/>
</dbReference>
<dbReference type="WormBase" id="B0001.8a">
    <property type="protein sequence ID" value="CE31864"/>
    <property type="gene ID" value="WBGene00007093"/>
</dbReference>
<feature type="region of interest" description="Disordered" evidence="1">
    <location>
        <begin position="144"/>
        <end position="440"/>
    </location>
</feature>
<accession>Q8WQH2</accession>
<dbReference type="GeneID" id="178161"/>
<evidence type="ECO:0000256" key="1">
    <source>
        <dbReference type="SAM" id="MobiDB-lite"/>
    </source>
</evidence>
<dbReference type="CTD" id="178161"/>
<dbReference type="RefSeq" id="NP_502305.2">
    <property type="nucleotide sequence ID" value="NM_069904.4"/>
</dbReference>
<dbReference type="Bgee" id="WBGene00007093">
    <property type="expression patterns" value="Expressed in germ line (C elegans) and 4 other cell types or tissues"/>
</dbReference>
<evidence type="ECO:0000313" key="3">
    <source>
        <dbReference type="Proteomes" id="UP000001940"/>
    </source>
</evidence>